<dbReference type="Pfam" id="PF00263">
    <property type="entry name" value="Secretin"/>
    <property type="match status" value="1"/>
</dbReference>
<keyword evidence="9" id="KW-0998">Cell outer membrane</keyword>
<evidence type="ECO:0000256" key="3">
    <source>
        <dbReference type="ARBA" id="ARBA00022448"/>
    </source>
</evidence>
<comment type="subcellular location">
    <subcellularLocation>
        <location evidence="1 10">Cell outer membrane</location>
    </subcellularLocation>
</comment>
<comment type="caution">
    <text evidence="16">The sequence shown here is derived from an EMBL/GenBank/DDBJ whole genome shotgun (WGS) entry which is preliminary data.</text>
</comment>
<dbReference type="InterPro" id="IPR038591">
    <property type="entry name" value="NolW-like_sf"/>
</dbReference>
<dbReference type="InterPro" id="IPR004846">
    <property type="entry name" value="T2SS/T3SS_dom"/>
</dbReference>
<sequence length="732" mass="75599">MPLAFRPRQPLLHSLACALLCLAQPAAAAQPPSTSATTASEPVSLNFQNADIESVVQAVGKLSGTNFLIDPRVKGKINVVTNTPVPRELAYQILLSALRLQGYAAIEGKGVTKIVPEAEARVHAVPVGKEGRAAAQTSGGDRLVTQVFALKHESATQMLPVIRPLVAPNNTISAFPSNNVLVVTDYAENVARIASVIESLDVAQGDLSVIELRHAAAIDLAPLLSRLLAERGGANAGGAGAAQVLAEPHSNSLLIRADTPSRLAAVRQLVASLDRPGAGGNIHVVYLKNADARQVAETLNATLSGTAAGSGSPASSATSLSAGGSGLGDGGSASLSSATASDSGGTLGASSATTSPSSVGQSRSSGGGNGIVQADAMNNALIINAPEAIYRNLRQVIDQLDRRRAQVYIEALIAEISTERAAEFGIQWAAGGVAGKTAVVGGSAFGSGGNNLLNLIAGAASGELALPGNGLTLAIGGGTVNIPGVGEIMSLGLLARFLENEVRANILSTPNIVTLDNEEARIVVGRNVPFVTGTYTTNTSNSVSNPFQTIERKDVGLTLKVRPQISEGGSIRLAIYQEASAVVDSTDTGNGPTTTKRAIESRVMVDDGAIIALGGLVEDSYSGSQEKVPMLGDIPYAGALFRYDTRRRSKTNLVVFLRPVILREREDYAGLTRSRYDYVIGQQRASARPAEQMRGEPGPAELPALDSLGRDTPAVPGFAPVVEAEVRPVSPQ</sequence>
<evidence type="ECO:0000256" key="4">
    <source>
        <dbReference type="ARBA" id="ARBA00022452"/>
    </source>
</evidence>
<dbReference type="EMBL" id="SNVV01000002">
    <property type="protein sequence ID" value="TDN56280.1"/>
    <property type="molecule type" value="Genomic_DNA"/>
</dbReference>
<evidence type="ECO:0000256" key="11">
    <source>
        <dbReference type="SAM" id="MobiDB-lite"/>
    </source>
</evidence>
<feature type="domain" description="GspD-like N0" evidence="15">
    <location>
        <begin position="45"/>
        <end position="114"/>
    </location>
</feature>
<accession>A0A4R6EDK3</accession>
<evidence type="ECO:0000256" key="12">
    <source>
        <dbReference type="SAM" id="SignalP"/>
    </source>
</evidence>
<evidence type="ECO:0000256" key="1">
    <source>
        <dbReference type="ARBA" id="ARBA00004442"/>
    </source>
</evidence>
<evidence type="ECO:0000256" key="10">
    <source>
        <dbReference type="RuleBase" id="RU004004"/>
    </source>
</evidence>
<dbReference type="PRINTS" id="PR00811">
    <property type="entry name" value="BCTERIALGSPD"/>
</dbReference>
<feature type="chain" id="PRO_5020769360" evidence="12">
    <location>
        <begin position="29"/>
        <end position="732"/>
    </location>
</feature>
<dbReference type="InterPro" id="IPR013356">
    <property type="entry name" value="T2SS_GspD"/>
</dbReference>
<dbReference type="InterPro" id="IPR005644">
    <property type="entry name" value="NolW-like"/>
</dbReference>
<evidence type="ECO:0000256" key="6">
    <source>
        <dbReference type="ARBA" id="ARBA00022729"/>
    </source>
</evidence>
<evidence type="ECO:0000313" key="17">
    <source>
        <dbReference type="Proteomes" id="UP000295129"/>
    </source>
</evidence>
<dbReference type="InterPro" id="IPR049371">
    <property type="entry name" value="GspD-like_N0"/>
</dbReference>
<evidence type="ECO:0000256" key="8">
    <source>
        <dbReference type="ARBA" id="ARBA00023136"/>
    </source>
</evidence>
<keyword evidence="17" id="KW-1185">Reference proteome</keyword>
<keyword evidence="4" id="KW-1134">Transmembrane beta strand</keyword>
<feature type="region of interest" description="Disordered" evidence="11">
    <location>
        <begin position="686"/>
        <end position="709"/>
    </location>
</feature>
<feature type="domain" description="NolW-like" evidence="14">
    <location>
        <begin position="209"/>
        <end position="278"/>
    </location>
</feature>
<dbReference type="GO" id="GO:0009279">
    <property type="term" value="C:cell outer membrane"/>
    <property type="evidence" value="ECO:0007669"/>
    <property type="project" value="UniProtKB-SubCell"/>
</dbReference>
<comment type="similarity">
    <text evidence="2">Belongs to the bacterial secretin family. GSP D subfamily.</text>
</comment>
<feature type="domain" description="Type II/III secretion system secretin-like" evidence="13">
    <location>
        <begin position="498"/>
        <end position="663"/>
    </location>
</feature>
<dbReference type="PANTHER" id="PTHR30332">
    <property type="entry name" value="PROBABLE GENERAL SECRETION PATHWAY PROTEIN D"/>
    <property type="match status" value="1"/>
</dbReference>
<feature type="domain" description="NolW-like" evidence="14">
    <location>
        <begin position="145"/>
        <end position="204"/>
    </location>
</feature>
<organism evidence="16 17">
    <name type="scientific">Azoarcus indigens</name>
    <dbReference type="NCBI Taxonomy" id="29545"/>
    <lineage>
        <taxon>Bacteria</taxon>
        <taxon>Pseudomonadati</taxon>
        <taxon>Pseudomonadota</taxon>
        <taxon>Betaproteobacteria</taxon>
        <taxon>Rhodocyclales</taxon>
        <taxon>Zoogloeaceae</taxon>
        <taxon>Azoarcus</taxon>
    </lineage>
</organism>
<feature type="compositionally biased region" description="Low complexity" evidence="11">
    <location>
        <begin position="332"/>
        <end position="364"/>
    </location>
</feature>
<keyword evidence="6 12" id="KW-0732">Signal</keyword>
<evidence type="ECO:0000256" key="2">
    <source>
        <dbReference type="ARBA" id="ARBA00006980"/>
    </source>
</evidence>
<keyword evidence="5" id="KW-0812">Transmembrane</keyword>
<evidence type="ECO:0000259" key="13">
    <source>
        <dbReference type="Pfam" id="PF00263"/>
    </source>
</evidence>
<dbReference type="GO" id="GO:0015627">
    <property type="term" value="C:type II protein secretion system complex"/>
    <property type="evidence" value="ECO:0007669"/>
    <property type="project" value="InterPro"/>
</dbReference>
<evidence type="ECO:0000256" key="7">
    <source>
        <dbReference type="ARBA" id="ARBA00022927"/>
    </source>
</evidence>
<keyword evidence="8" id="KW-0472">Membrane</keyword>
<evidence type="ECO:0000313" key="16">
    <source>
        <dbReference type="EMBL" id="TDN56280.1"/>
    </source>
</evidence>
<evidence type="ECO:0000256" key="5">
    <source>
        <dbReference type="ARBA" id="ARBA00022692"/>
    </source>
</evidence>
<reference evidence="16 17" key="1">
    <citation type="submission" date="2019-03" db="EMBL/GenBank/DDBJ databases">
        <title>Genomic Encyclopedia of Type Strains, Phase IV (KMG-IV): sequencing the most valuable type-strain genomes for metagenomic binning, comparative biology and taxonomic classification.</title>
        <authorList>
            <person name="Goeker M."/>
        </authorList>
    </citation>
    <scope>NUCLEOTIDE SEQUENCE [LARGE SCALE GENOMIC DNA]</scope>
    <source>
        <strain evidence="16 17">DSM 12121</strain>
    </source>
</reference>
<proteinExistence type="inferred from homology"/>
<evidence type="ECO:0000256" key="9">
    <source>
        <dbReference type="ARBA" id="ARBA00023237"/>
    </source>
</evidence>
<feature type="domain" description="NolW-like" evidence="14">
    <location>
        <begin position="283"/>
        <end position="406"/>
    </location>
</feature>
<dbReference type="GO" id="GO:0015628">
    <property type="term" value="P:protein secretion by the type II secretion system"/>
    <property type="evidence" value="ECO:0007669"/>
    <property type="project" value="InterPro"/>
</dbReference>
<feature type="signal peptide" evidence="12">
    <location>
        <begin position="1"/>
        <end position="28"/>
    </location>
</feature>
<dbReference type="PANTHER" id="PTHR30332:SF24">
    <property type="entry name" value="SECRETIN GSPD-RELATED"/>
    <property type="match status" value="1"/>
</dbReference>
<dbReference type="RefSeq" id="WP_133588592.1">
    <property type="nucleotide sequence ID" value="NZ_SNVV01000002.1"/>
</dbReference>
<evidence type="ECO:0000259" key="15">
    <source>
        <dbReference type="Pfam" id="PF21305"/>
    </source>
</evidence>
<dbReference type="OrthoDB" id="9775455at2"/>
<protein>
    <submittedName>
        <fullName evidence="16">General secretion pathway protein D</fullName>
    </submittedName>
</protein>
<dbReference type="Pfam" id="PF21305">
    <property type="entry name" value="type_II_gspD_N0"/>
    <property type="match status" value="1"/>
</dbReference>
<dbReference type="Gene3D" id="3.30.1370.120">
    <property type="match status" value="3"/>
</dbReference>
<keyword evidence="3 10" id="KW-0813">Transport</keyword>
<dbReference type="InterPro" id="IPR050810">
    <property type="entry name" value="Bact_Secretion_Sys_Channel"/>
</dbReference>
<dbReference type="Pfam" id="PF03958">
    <property type="entry name" value="Secretin_N"/>
    <property type="match status" value="3"/>
</dbReference>
<dbReference type="Proteomes" id="UP000295129">
    <property type="component" value="Unassembled WGS sequence"/>
</dbReference>
<evidence type="ECO:0000259" key="14">
    <source>
        <dbReference type="Pfam" id="PF03958"/>
    </source>
</evidence>
<dbReference type="InterPro" id="IPR001775">
    <property type="entry name" value="GspD/PilQ"/>
</dbReference>
<gene>
    <name evidence="16" type="ORF">C7389_102216</name>
</gene>
<feature type="region of interest" description="Disordered" evidence="11">
    <location>
        <begin position="331"/>
        <end position="367"/>
    </location>
</feature>
<keyword evidence="7" id="KW-0653">Protein transport</keyword>
<dbReference type="NCBIfam" id="TIGR02517">
    <property type="entry name" value="type_II_gspD"/>
    <property type="match status" value="1"/>
</dbReference>
<dbReference type="AlphaFoldDB" id="A0A4R6EDK3"/>
<name>A0A4R6EDK3_9RHOO</name>